<dbReference type="EMBL" id="MVGC01000346">
    <property type="protein sequence ID" value="RJE20021.1"/>
    <property type="molecule type" value="Genomic_DNA"/>
</dbReference>
<evidence type="ECO:0000313" key="4">
    <source>
        <dbReference type="EMBL" id="RJE20021.1"/>
    </source>
</evidence>
<dbReference type="AlphaFoldDB" id="A0A3A2ZSJ1"/>
<feature type="chain" id="PRO_5017278327" evidence="3">
    <location>
        <begin position="27"/>
        <end position="436"/>
    </location>
</feature>
<reference evidence="5" key="1">
    <citation type="submission" date="2017-02" db="EMBL/GenBank/DDBJ databases">
        <authorList>
            <person name="Tafer H."/>
            <person name="Lopandic K."/>
        </authorList>
    </citation>
    <scope>NUCLEOTIDE SEQUENCE [LARGE SCALE GENOMIC DNA]</scope>
    <source>
        <strain evidence="5">CBS 366.77</strain>
    </source>
</reference>
<evidence type="ECO:0000256" key="2">
    <source>
        <dbReference type="SAM" id="Phobius"/>
    </source>
</evidence>
<feature type="compositionally biased region" description="Basic and acidic residues" evidence="1">
    <location>
        <begin position="426"/>
        <end position="436"/>
    </location>
</feature>
<gene>
    <name evidence="4" type="ORF">PHISCL_07632</name>
</gene>
<keyword evidence="2" id="KW-1133">Transmembrane helix</keyword>
<dbReference type="Proteomes" id="UP000266188">
    <property type="component" value="Unassembled WGS sequence"/>
</dbReference>
<dbReference type="OrthoDB" id="3795566at2759"/>
<feature type="region of interest" description="Disordered" evidence="1">
    <location>
        <begin position="361"/>
        <end position="436"/>
    </location>
</feature>
<evidence type="ECO:0000256" key="3">
    <source>
        <dbReference type="SAM" id="SignalP"/>
    </source>
</evidence>
<organism evidence="4 5">
    <name type="scientific">Aspergillus sclerotialis</name>
    <dbReference type="NCBI Taxonomy" id="2070753"/>
    <lineage>
        <taxon>Eukaryota</taxon>
        <taxon>Fungi</taxon>
        <taxon>Dikarya</taxon>
        <taxon>Ascomycota</taxon>
        <taxon>Pezizomycotina</taxon>
        <taxon>Eurotiomycetes</taxon>
        <taxon>Eurotiomycetidae</taxon>
        <taxon>Eurotiales</taxon>
        <taxon>Aspergillaceae</taxon>
        <taxon>Aspergillus</taxon>
        <taxon>Aspergillus subgen. Polypaecilum</taxon>
    </lineage>
</organism>
<proteinExistence type="predicted"/>
<keyword evidence="2" id="KW-0812">Transmembrane</keyword>
<feature type="transmembrane region" description="Helical" evidence="2">
    <location>
        <begin position="251"/>
        <end position="271"/>
    </location>
</feature>
<accession>A0A3A2ZSJ1</accession>
<keyword evidence="5" id="KW-1185">Reference proteome</keyword>
<protein>
    <submittedName>
        <fullName evidence="4">Uncharacterized protein</fullName>
    </submittedName>
</protein>
<comment type="caution">
    <text evidence="4">The sequence shown here is derived from an EMBL/GenBank/DDBJ whole genome shotgun (WGS) entry which is preliminary data.</text>
</comment>
<feature type="transmembrane region" description="Helical" evidence="2">
    <location>
        <begin position="292"/>
        <end position="313"/>
    </location>
</feature>
<evidence type="ECO:0000256" key="1">
    <source>
        <dbReference type="SAM" id="MobiDB-lite"/>
    </source>
</evidence>
<evidence type="ECO:0000313" key="5">
    <source>
        <dbReference type="Proteomes" id="UP000266188"/>
    </source>
</evidence>
<sequence length="436" mass="48844">MAPPLSFLQTLSLVFTLLNSNTLVTAAPWIVTEAYQEVVTTLPAYYSHSTVTRIQEVTPTATSLPEAISTITAVTSDYAFRPNDITIVQKLYPTGIGEAVDPYNKYHNGIYESHSGEYHMTVYKVNLTYTAPTGCSTQWTRTTAASVFPPAQIEDLLPRTAVETSISIDSRIPFQPITNTYDVIFVDPTQLPSTSLESLSYSHRPTAMYTGGPHCEYYSDDYTYPSSSYYGYDGDDRGWFFDSYYMGISPFALTLTLTIGWVGLMIILGFIEAFIRFRRLMTGWQTRRGLPVFWSLTIMPITFLLLCFFRKGYRARSQADAEILRRRWAAMSLGTKLRLFFVWGFRFKYPPMLGPAPALVKASKRPEHNPGPRLLTPSDQGSTTEAERERSGSRGVSGGADPEMVQTQTQTQAEGLSQVESGPALSHRDEQIGWAR</sequence>
<feature type="compositionally biased region" description="Polar residues" evidence="1">
    <location>
        <begin position="405"/>
        <end position="420"/>
    </location>
</feature>
<keyword evidence="3" id="KW-0732">Signal</keyword>
<feature type="signal peptide" evidence="3">
    <location>
        <begin position="1"/>
        <end position="26"/>
    </location>
</feature>
<name>A0A3A2ZSJ1_9EURO</name>
<keyword evidence="2" id="KW-0472">Membrane</keyword>